<evidence type="ECO:0000313" key="2">
    <source>
        <dbReference type="Proteomes" id="UP001529510"/>
    </source>
</evidence>
<evidence type="ECO:0000313" key="1">
    <source>
        <dbReference type="EMBL" id="KAL0196053.1"/>
    </source>
</evidence>
<proteinExistence type="predicted"/>
<protein>
    <submittedName>
        <fullName evidence="1">Uncharacterized protein</fullName>
    </submittedName>
</protein>
<name>A0ABD0RDT1_CIRMR</name>
<reference evidence="1 2" key="1">
    <citation type="submission" date="2024-05" db="EMBL/GenBank/DDBJ databases">
        <title>Genome sequencing and assembly of Indian major carp, Cirrhinus mrigala (Hamilton, 1822).</title>
        <authorList>
            <person name="Mohindra V."/>
            <person name="Chowdhury L.M."/>
            <person name="Lal K."/>
            <person name="Jena J.K."/>
        </authorList>
    </citation>
    <scope>NUCLEOTIDE SEQUENCE [LARGE SCALE GENOMIC DNA]</scope>
    <source>
        <strain evidence="1">CM1030</strain>
        <tissue evidence="1">Blood</tissue>
    </source>
</reference>
<accession>A0ABD0RDT1</accession>
<dbReference type="EMBL" id="JAMKFB020000004">
    <property type="protein sequence ID" value="KAL0196053.1"/>
    <property type="molecule type" value="Genomic_DNA"/>
</dbReference>
<sequence length="58" mass="6469">LLLELLELLFDKLNAVAQAHSVVLNHLQKIVVSPNGVQEGIKLYEQADVYAKIQTVLQ</sequence>
<dbReference type="AlphaFoldDB" id="A0ABD0RDT1"/>
<keyword evidence="2" id="KW-1185">Reference proteome</keyword>
<gene>
    <name evidence="1" type="ORF">M9458_009625</name>
</gene>
<dbReference type="Proteomes" id="UP001529510">
    <property type="component" value="Unassembled WGS sequence"/>
</dbReference>
<feature type="non-terminal residue" evidence="1">
    <location>
        <position position="1"/>
    </location>
</feature>
<comment type="caution">
    <text evidence="1">The sequence shown here is derived from an EMBL/GenBank/DDBJ whole genome shotgun (WGS) entry which is preliminary data.</text>
</comment>
<feature type="non-terminal residue" evidence="1">
    <location>
        <position position="58"/>
    </location>
</feature>
<organism evidence="1 2">
    <name type="scientific">Cirrhinus mrigala</name>
    <name type="common">Mrigala</name>
    <dbReference type="NCBI Taxonomy" id="683832"/>
    <lineage>
        <taxon>Eukaryota</taxon>
        <taxon>Metazoa</taxon>
        <taxon>Chordata</taxon>
        <taxon>Craniata</taxon>
        <taxon>Vertebrata</taxon>
        <taxon>Euteleostomi</taxon>
        <taxon>Actinopterygii</taxon>
        <taxon>Neopterygii</taxon>
        <taxon>Teleostei</taxon>
        <taxon>Ostariophysi</taxon>
        <taxon>Cypriniformes</taxon>
        <taxon>Cyprinidae</taxon>
        <taxon>Labeoninae</taxon>
        <taxon>Labeonini</taxon>
        <taxon>Cirrhinus</taxon>
    </lineage>
</organism>